<evidence type="ECO:0000313" key="3">
    <source>
        <dbReference type="EMBL" id="MBB6127030.1"/>
    </source>
</evidence>
<keyword evidence="3" id="KW-0449">Lipoprotein</keyword>
<comment type="caution">
    <text evidence="3">The sequence shown here is derived from an EMBL/GenBank/DDBJ whole genome shotgun (WGS) entry which is preliminary data.</text>
</comment>
<dbReference type="PROSITE" id="PS51257">
    <property type="entry name" value="PROKAR_LIPOPROTEIN"/>
    <property type="match status" value="1"/>
</dbReference>
<feature type="region of interest" description="Disordered" evidence="1">
    <location>
        <begin position="261"/>
        <end position="286"/>
    </location>
</feature>
<feature type="compositionally biased region" description="Polar residues" evidence="1">
    <location>
        <begin position="275"/>
        <end position="286"/>
    </location>
</feature>
<feature type="signal peptide" evidence="2">
    <location>
        <begin position="1"/>
        <end position="25"/>
    </location>
</feature>
<dbReference type="EMBL" id="JACHCA010000003">
    <property type="protein sequence ID" value="MBB6127030.1"/>
    <property type="molecule type" value="Genomic_DNA"/>
</dbReference>
<dbReference type="GO" id="GO:0043448">
    <property type="term" value="P:alkane catabolic process"/>
    <property type="evidence" value="ECO:0007669"/>
    <property type="project" value="TreeGrafter"/>
</dbReference>
<dbReference type="RefSeq" id="WP_183586217.1">
    <property type="nucleotide sequence ID" value="NZ_JACHCA010000003.1"/>
</dbReference>
<keyword evidence="2" id="KW-0732">Signal</keyword>
<gene>
    <name evidence="3" type="ORF">HDF22_001136</name>
</gene>
<accession>A0A841J8F2</accession>
<evidence type="ECO:0000313" key="4">
    <source>
        <dbReference type="Proteomes" id="UP000548326"/>
    </source>
</evidence>
<name>A0A841J8F2_9SPHI</name>
<protein>
    <submittedName>
        <fullName evidence="3">Putative lipoprotein with Yx(FWY)xxD motif</fullName>
    </submittedName>
</protein>
<dbReference type="PANTHER" id="PTHR39335">
    <property type="entry name" value="BLL4220 PROTEIN"/>
    <property type="match status" value="1"/>
</dbReference>
<dbReference type="InterPro" id="IPR005297">
    <property type="entry name" value="Lipoprotein_repeat"/>
</dbReference>
<dbReference type="AlphaFoldDB" id="A0A841J8F2"/>
<reference evidence="3 4" key="1">
    <citation type="submission" date="2020-08" db="EMBL/GenBank/DDBJ databases">
        <title>Genomic Encyclopedia of Type Strains, Phase IV (KMG-V): Genome sequencing to study the core and pangenomes of soil and plant-associated prokaryotes.</title>
        <authorList>
            <person name="Whitman W."/>
        </authorList>
    </citation>
    <scope>NUCLEOTIDE SEQUENCE [LARGE SCALE GENOMIC DNA]</scope>
    <source>
        <strain evidence="3 4">MP601</strain>
    </source>
</reference>
<sequence>MNLLKNLPLAIAGITVMFASSSCSKNNNNTNTPDQPAPANAVKLSANAKFGNVLTDSKGKTLYFFAIDANGSSGCNGGCSVVWPTFYQANLTLDNGLDTKDFGTITRTDGSKQTTYKGWPLYYYQNDTNAGDVNGDKIGSTWFVAKPDYTVMVSNNQLTGNDGVKYNSDLKAGDGITQYIVNDRGQTLYSFSHDKFKTNNFTNSTFSNNKVWPIDTIKTVLNVPSVLDKTQFQTITVFGKTQLVYKGWPLYYFGADNNQRGNNKGVSVPTPGTWPYTNASSPVAPN</sequence>
<proteinExistence type="predicted"/>
<organism evidence="3 4">
    <name type="scientific">Mucilaginibacter lappiensis</name>
    <dbReference type="NCBI Taxonomy" id="354630"/>
    <lineage>
        <taxon>Bacteria</taxon>
        <taxon>Pseudomonadati</taxon>
        <taxon>Bacteroidota</taxon>
        <taxon>Sphingobacteriia</taxon>
        <taxon>Sphingobacteriales</taxon>
        <taxon>Sphingobacteriaceae</taxon>
        <taxon>Mucilaginibacter</taxon>
    </lineage>
</organism>
<feature type="chain" id="PRO_5032696043" evidence="2">
    <location>
        <begin position="26"/>
        <end position="286"/>
    </location>
</feature>
<evidence type="ECO:0000256" key="2">
    <source>
        <dbReference type="SAM" id="SignalP"/>
    </source>
</evidence>
<dbReference type="Pfam" id="PF03640">
    <property type="entry name" value="Lipoprotein_15"/>
    <property type="match status" value="2"/>
</dbReference>
<dbReference type="Proteomes" id="UP000548326">
    <property type="component" value="Unassembled WGS sequence"/>
</dbReference>
<dbReference type="PANTHER" id="PTHR39335:SF1">
    <property type="entry name" value="BLL4220 PROTEIN"/>
    <property type="match status" value="1"/>
</dbReference>
<evidence type="ECO:0000256" key="1">
    <source>
        <dbReference type="SAM" id="MobiDB-lite"/>
    </source>
</evidence>